<feature type="domain" description="WLM" evidence="1">
    <location>
        <begin position="1"/>
        <end position="40"/>
    </location>
</feature>
<dbReference type="Proteomes" id="UP000195557">
    <property type="component" value="Unassembled WGS sequence"/>
</dbReference>
<name>A0A1Y5I8K6_OSTTA</name>
<protein>
    <recommendedName>
        <fullName evidence="1">WLM domain-containing protein</fullName>
    </recommendedName>
</protein>
<proteinExistence type="predicted"/>
<dbReference type="Pfam" id="PF08325">
    <property type="entry name" value="WLM"/>
    <property type="match status" value="1"/>
</dbReference>
<dbReference type="AlphaFoldDB" id="A0A1Y5I8K6"/>
<evidence type="ECO:0000259" key="1">
    <source>
        <dbReference type="Pfam" id="PF08325"/>
    </source>
</evidence>
<sequence length="109" mass="11904">MMKRRGWRVDALTELPPSTTTLWGDNANRGERVRLLLAHNEIDAHDGRFYALLETLKTEAAVNMASDFIVCGRGKENRPLTAVTAAAATAKADARRKPAFAPGDVVVLD</sequence>
<organism evidence="2">
    <name type="scientific">Ostreococcus tauri</name>
    <name type="common">Marine green alga</name>
    <dbReference type="NCBI Taxonomy" id="70448"/>
    <lineage>
        <taxon>Eukaryota</taxon>
        <taxon>Viridiplantae</taxon>
        <taxon>Chlorophyta</taxon>
        <taxon>Mamiellophyceae</taxon>
        <taxon>Mamiellales</taxon>
        <taxon>Bathycoccaceae</taxon>
        <taxon>Ostreococcus</taxon>
    </lineage>
</organism>
<gene>
    <name evidence="2" type="ORF">BE221DRAFT_160208</name>
</gene>
<dbReference type="EMBL" id="KZ155786">
    <property type="protein sequence ID" value="OUS45761.1"/>
    <property type="molecule type" value="Genomic_DNA"/>
</dbReference>
<accession>A0A1Y5I8K6</accession>
<evidence type="ECO:0000313" key="2">
    <source>
        <dbReference type="EMBL" id="OUS45761.1"/>
    </source>
</evidence>
<reference evidence="2" key="1">
    <citation type="submission" date="2017-04" db="EMBL/GenBank/DDBJ databases">
        <title>Population genomics of picophytoplankton unveils novel chromosome hypervariability.</title>
        <authorList>
            <consortium name="DOE Joint Genome Institute"/>
            <person name="Blanc-Mathieu R."/>
            <person name="Krasovec M."/>
            <person name="Hebrard M."/>
            <person name="Yau S."/>
            <person name="Desgranges E."/>
            <person name="Martin J."/>
            <person name="Schackwitz W."/>
            <person name="Kuo A."/>
            <person name="Salin G."/>
            <person name="Donnadieu C."/>
            <person name="Desdevises Y."/>
            <person name="Sanchez-Ferandin S."/>
            <person name="Moreau H."/>
            <person name="Rivals E."/>
            <person name="Grigoriev I.V."/>
            <person name="Grimsley N."/>
            <person name="Eyre-Walker A."/>
            <person name="Piganeau G."/>
        </authorList>
    </citation>
    <scope>NUCLEOTIDE SEQUENCE [LARGE SCALE GENOMIC DNA]</scope>
    <source>
        <strain evidence="2">RCC 1115</strain>
    </source>
</reference>
<dbReference type="InterPro" id="IPR013536">
    <property type="entry name" value="WLM_dom"/>
</dbReference>